<gene>
    <name evidence="2" type="ORF">ESB13_04950</name>
</gene>
<accession>A0A4Q1D9V2</accession>
<reference evidence="2 3" key="1">
    <citation type="submission" date="2019-01" db="EMBL/GenBank/DDBJ databases">
        <title>Filimonas sp. strain TTM-71.</title>
        <authorList>
            <person name="Chen W.-M."/>
        </authorList>
    </citation>
    <scope>NUCLEOTIDE SEQUENCE [LARGE SCALE GENOMIC DNA]</scope>
    <source>
        <strain evidence="2 3">TTM-71</strain>
    </source>
</reference>
<organism evidence="2 3">
    <name type="scientific">Filimonas effusa</name>
    <dbReference type="NCBI Taxonomy" id="2508721"/>
    <lineage>
        <taxon>Bacteria</taxon>
        <taxon>Pseudomonadati</taxon>
        <taxon>Bacteroidota</taxon>
        <taxon>Chitinophagia</taxon>
        <taxon>Chitinophagales</taxon>
        <taxon>Chitinophagaceae</taxon>
        <taxon>Filimonas</taxon>
    </lineage>
</organism>
<dbReference type="PANTHER" id="PTHR40590:SF1">
    <property type="entry name" value="CYTOPLASMIC PROTEIN"/>
    <property type="match status" value="1"/>
</dbReference>
<dbReference type="RefSeq" id="WP_129001912.1">
    <property type="nucleotide sequence ID" value="NZ_SDHZ01000001.1"/>
</dbReference>
<protein>
    <submittedName>
        <fullName evidence="2">TraB/GumN family protein</fullName>
    </submittedName>
</protein>
<dbReference type="OrthoDB" id="9798714at2"/>
<dbReference type="Pfam" id="PF01963">
    <property type="entry name" value="TraB_PrgY_gumN"/>
    <property type="match status" value="1"/>
</dbReference>
<proteinExistence type="predicted"/>
<keyword evidence="1" id="KW-0732">Signal</keyword>
<comment type="caution">
    <text evidence="2">The sequence shown here is derived from an EMBL/GenBank/DDBJ whole genome shotgun (WGS) entry which is preliminary data.</text>
</comment>
<dbReference type="InterPro" id="IPR002816">
    <property type="entry name" value="TraB/PrgY/GumN_fam"/>
</dbReference>
<dbReference type="EMBL" id="SDHZ01000001">
    <property type="protein sequence ID" value="RXK86162.1"/>
    <property type="molecule type" value="Genomic_DNA"/>
</dbReference>
<dbReference type="PANTHER" id="PTHR40590">
    <property type="entry name" value="CYTOPLASMIC PROTEIN-RELATED"/>
    <property type="match status" value="1"/>
</dbReference>
<dbReference type="InterPro" id="IPR047111">
    <property type="entry name" value="YbaP-like"/>
</dbReference>
<feature type="chain" id="PRO_5020741350" evidence="1">
    <location>
        <begin position="19"/>
        <end position="285"/>
    </location>
</feature>
<name>A0A4Q1D9V2_9BACT</name>
<dbReference type="AlphaFoldDB" id="A0A4Q1D9V2"/>
<evidence type="ECO:0000313" key="3">
    <source>
        <dbReference type="Proteomes" id="UP000290545"/>
    </source>
</evidence>
<dbReference type="CDD" id="cd14789">
    <property type="entry name" value="Tiki"/>
    <property type="match status" value="1"/>
</dbReference>
<keyword evidence="3" id="KW-1185">Reference proteome</keyword>
<evidence type="ECO:0000256" key="1">
    <source>
        <dbReference type="SAM" id="SignalP"/>
    </source>
</evidence>
<feature type="signal peptide" evidence="1">
    <location>
        <begin position="1"/>
        <end position="18"/>
    </location>
</feature>
<sequence>MKYLFLFFMLLLTGRSISQPPAERALLWKIQAPGQKAPSYLYGTFHLLCPKDLVVDSAIKKAFVTTRQLYLEVDMSNSAAMAMEMIKFMKMSNNQHLSKLLSKADYDSVSHLFQAKTGMPLNLLGNTKPVLLIAMLYPSLMNCQPESWEQTFVKMSEGMHMKMGGLETAELQLSLLDSIPYKDQAESLKTALYKFDSMAVATKKMVELYKSKNLKQMQAEVAADKDMGAFASILLDKRNASWIPVMRAQMKKAPTFFAVGAGHLAGKNGVINLLRKSGYTVTAVK</sequence>
<evidence type="ECO:0000313" key="2">
    <source>
        <dbReference type="EMBL" id="RXK86162.1"/>
    </source>
</evidence>
<dbReference type="Proteomes" id="UP000290545">
    <property type="component" value="Unassembled WGS sequence"/>
</dbReference>